<protein>
    <submittedName>
        <fullName evidence="1">Uncharacterized protein</fullName>
    </submittedName>
</protein>
<evidence type="ECO:0000313" key="2">
    <source>
        <dbReference type="Proteomes" id="UP001165395"/>
    </source>
</evidence>
<proteinExistence type="predicted"/>
<keyword evidence="2" id="KW-1185">Reference proteome</keyword>
<comment type="caution">
    <text evidence="1">The sequence shown here is derived from an EMBL/GenBank/DDBJ whole genome shotgun (WGS) entry which is preliminary data.</text>
</comment>
<accession>A0ABS8D9M1</accession>
<organism evidence="1 2">
    <name type="scientific">Leeia speluncae</name>
    <dbReference type="NCBI Taxonomy" id="2884804"/>
    <lineage>
        <taxon>Bacteria</taxon>
        <taxon>Pseudomonadati</taxon>
        <taxon>Pseudomonadota</taxon>
        <taxon>Betaproteobacteria</taxon>
        <taxon>Neisseriales</taxon>
        <taxon>Leeiaceae</taxon>
        <taxon>Leeia</taxon>
    </lineage>
</organism>
<evidence type="ECO:0000313" key="1">
    <source>
        <dbReference type="EMBL" id="MCB6184631.1"/>
    </source>
</evidence>
<sequence length="122" mass="13711">MAIFRQKKTAKKNQPDVSLKVGVIAEIIRVASRLDETMLPKSYRVIIFGAIIKFYHELPLRDVTWLEDQLNALGEPDDASEAVVRMAELQAWVKDSPQLVLTLMIGLAAGKGDEFAWGLMRN</sequence>
<name>A0ABS8D9M1_9NEIS</name>
<dbReference type="EMBL" id="JAJBZT010000008">
    <property type="protein sequence ID" value="MCB6184631.1"/>
    <property type="molecule type" value="Genomic_DNA"/>
</dbReference>
<gene>
    <name evidence="1" type="ORF">LIN78_13875</name>
</gene>
<dbReference type="Proteomes" id="UP001165395">
    <property type="component" value="Unassembled WGS sequence"/>
</dbReference>
<dbReference type="RefSeq" id="WP_227181440.1">
    <property type="nucleotide sequence ID" value="NZ_JAJBZT010000008.1"/>
</dbReference>
<reference evidence="1" key="1">
    <citation type="submission" date="2021-10" db="EMBL/GenBank/DDBJ databases">
        <title>The complete genome sequence of Leeia sp. TBRC 13508.</title>
        <authorList>
            <person name="Charoenyingcharoen P."/>
            <person name="Yukphan P."/>
        </authorList>
    </citation>
    <scope>NUCLEOTIDE SEQUENCE</scope>
    <source>
        <strain evidence="1">TBRC 13508</strain>
    </source>
</reference>